<dbReference type="AlphaFoldDB" id="A0A3S4IEL4"/>
<feature type="region of interest" description="Disordered" evidence="1">
    <location>
        <begin position="60"/>
        <end position="106"/>
    </location>
</feature>
<feature type="compositionally biased region" description="Polar residues" evidence="1">
    <location>
        <begin position="1"/>
        <end position="22"/>
    </location>
</feature>
<feature type="compositionally biased region" description="Low complexity" evidence="1">
    <location>
        <begin position="77"/>
        <end position="93"/>
    </location>
</feature>
<dbReference type="Proteomes" id="UP000275777">
    <property type="component" value="Chromosome"/>
</dbReference>
<gene>
    <name evidence="2" type="ORF">NCTC9695_02195</name>
</gene>
<sequence>MSATSRTVRPKSSGNSCSTTATRRAKEAADWPQMSAPSSLASPASGLLKRKAQRSVLVLPLPLGPMTPTNSPGRTVSAMSRSSLASGAAAGSGDQSRPQSSNALTA</sequence>
<evidence type="ECO:0000313" key="2">
    <source>
        <dbReference type="EMBL" id="VEB41756.1"/>
    </source>
</evidence>
<proteinExistence type="predicted"/>
<feature type="region of interest" description="Disordered" evidence="1">
    <location>
        <begin position="1"/>
        <end position="47"/>
    </location>
</feature>
<reference evidence="2 3" key="1">
    <citation type="submission" date="2018-12" db="EMBL/GenBank/DDBJ databases">
        <authorList>
            <consortium name="Pathogen Informatics"/>
        </authorList>
    </citation>
    <scope>NUCLEOTIDE SEQUENCE [LARGE SCALE GENOMIC DNA]</scope>
    <source>
        <strain evidence="2 3">NCTC9695</strain>
    </source>
</reference>
<dbReference type="EMBL" id="LR134182">
    <property type="protein sequence ID" value="VEB41756.1"/>
    <property type="molecule type" value="Genomic_DNA"/>
</dbReference>
<dbReference type="AntiFam" id="ANF00112">
    <property type="entry name" value="Shadow ORF (opposite phnC)"/>
</dbReference>
<evidence type="ECO:0000313" key="3">
    <source>
        <dbReference type="Proteomes" id="UP000275777"/>
    </source>
</evidence>
<protein>
    <submittedName>
        <fullName evidence="2">Uncharacterized protein</fullName>
    </submittedName>
</protein>
<evidence type="ECO:0000256" key="1">
    <source>
        <dbReference type="SAM" id="MobiDB-lite"/>
    </source>
</evidence>
<accession>A0A3S4IEL4</accession>
<feature type="compositionally biased region" description="Polar residues" evidence="1">
    <location>
        <begin position="94"/>
        <end position="106"/>
    </location>
</feature>
<organism evidence="2 3">
    <name type="scientific">Chromobacterium violaceum</name>
    <dbReference type="NCBI Taxonomy" id="536"/>
    <lineage>
        <taxon>Bacteria</taxon>
        <taxon>Pseudomonadati</taxon>
        <taxon>Pseudomonadota</taxon>
        <taxon>Betaproteobacteria</taxon>
        <taxon>Neisseriales</taxon>
        <taxon>Chromobacteriaceae</taxon>
        <taxon>Chromobacterium</taxon>
    </lineage>
</organism>
<feature type="compositionally biased region" description="Low complexity" evidence="1">
    <location>
        <begin position="35"/>
        <end position="47"/>
    </location>
</feature>
<name>A0A3S4IEL4_CHRVL</name>